<evidence type="ECO:0000313" key="1">
    <source>
        <dbReference type="EMBL" id="GBP29202.1"/>
    </source>
</evidence>
<sequence length="93" mass="10527">MSARSDTVIGGIYPPFWEIGTTNTPSAFPWASRKRTKVRESVKWPAPIAARANALRNARGFVRGPLVRESVSKFQLLRFQFKTSSFRSLENNI</sequence>
<comment type="caution">
    <text evidence="1">The sequence shown here is derived from an EMBL/GenBank/DDBJ whole genome shotgun (WGS) entry which is preliminary data.</text>
</comment>
<protein>
    <submittedName>
        <fullName evidence="1">Uncharacterized protein</fullName>
    </submittedName>
</protein>
<organism evidence="1 2">
    <name type="scientific">Eumeta variegata</name>
    <name type="common">Bagworm moth</name>
    <name type="synonym">Eumeta japonica</name>
    <dbReference type="NCBI Taxonomy" id="151549"/>
    <lineage>
        <taxon>Eukaryota</taxon>
        <taxon>Metazoa</taxon>
        <taxon>Ecdysozoa</taxon>
        <taxon>Arthropoda</taxon>
        <taxon>Hexapoda</taxon>
        <taxon>Insecta</taxon>
        <taxon>Pterygota</taxon>
        <taxon>Neoptera</taxon>
        <taxon>Endopterygota</taxon>
        <taxon>Lepidoptera</taxon>
        <taxon>Glossata</taxon>
        <taxon>Ditrysia</taxon>
        <taxon>Tineoidea</taxon>
        <taxon>Psychidae</taxon>
        <taxon>Oiketicinae</taxon>
        <taxon>Eumeta</taxon>
    </lineage>
</organism>
<reference evidence="1 2" key="1">
    <citation type="journal article" date="2019" name="Commun. Biol.">
        <title>The bagworm genome reveals a unique fibroin gene that provides high tensile strength.</title>
        <authorList>
            <person name="Kono N."/>
            <person name="Nakamura H."/>
            <person name="Ohtoshi R."/>
            <person name="Tomita M."/>
            <person name="Numata K."/>
            <person name="Arakawa K."/>
        </authorList>
    </citation>
    <scope>NUCLEOTIDE SEQUENCE [LARGE SCALE GENOMIC DNA]</scope>
</reference>
<dbReference type="Proteomes" id="UP000299102">
    <property type="component" value="Unassembled WGS sequence"/>
</dbReference>
<name>A0A4C1UT84_EUMVA</name>
<evidence type="ECO:0000313" key="2">
    <source>
        <dbReference type="Proteomes" id="UP000299102"/>
    </source>
</evidence>
<gene>
    <name evidence="1" type="ORF">EVAR_20564_1</name>
</gene>
<keyword evidence="2" id="KW-1185">Reference proteome</keyword>
<accession>A0A4C1UT84</accession>
<dbReference type="EMBL" id="BGZK01000217">
    <property type="protein sequence ID" value="GBP29202.1"/>
    <property type="molecule type" value="Genomic_DNA"/>
</dbReference>
<proteinExistence type="predicted"/>
<dbReference type="AlphaFoldDB" id="A0A4C1UT84"/>